<protein>
    <recommendedName>
        <fullName evidence="1">G-protein coupled receptors family 2 profile 1 domain-containing protein</fullName>
    </recommendedName>
</protein>
<dbReference type="GO" id="GO:0016519">
    <property type="term" value="F:gastric inhibitory peptide receptor activity"/>
    <property type="evidence" value="ECO:0007669"/>
    <property type="project" value="TreeGrafter"/>
</dbReference>
<dbReference type="GO" id="GO:0007188">
    <property type="term" value="P:adenylate cyclase-modulating G protein-coupled receptor signaling pathway"/>
    <property type="evidence" value="ECO:0007669"/>
    <property type="project" value="TreeGrafter"/>
</dbReference>
<sequence length="135" mass="14985">LPPPPKPRWACGGDPATLAAWREYRHACELRLRLDPPAPGPVCNRSFDMYACWGDAAPNSTVTVPCPWYLPWHHRVQGGVVARRCGPDGHWVPRRDVSRCGDMLRRALHRGVCRAAPLCLSLCPAVLCRALPCRA</sequence>
<organism evidence="2 3">
    <name type="scientific">Otus sunia</name>
    <name type="common">Oriental scops-owl</name>
    <dbReference type="NCBI Taxonomy" id="257818"/>
    <lineage>
        <taxon>Eukaryota</taxon>
        <taxon>Metazoa</taxon>
        <taxon>Chordata</taxon>
        <taxon>Craniata</taxon>
        <taxon>Vertebrata</taxon>
        <taxon>Euteleostomi</taxon>
        <taxon>Archelosauria</taxon>
        <taxon>Archosauria</taxon>
        <taxon>Dinosauria</taxon>
        <taxon>Saurischia</taxon>
        <taxon>Theropoda</taxon>
        <taxon>Coelurosauria</taxon>
        <taxon>Aves</taxon>
        <taxon>Neognathae</taxon>
        <taxon>Neoaves</taxon>
        <taxon>Telluraves</taxon>
        <taxon>Strigiformes</taxon>
        <taxon>Strigidae</taxon>
        <taxon>Otus</taxon>
    </lineage>
</organism>
<dbReference type="SUPFAM" id="SSF111418">
    <property type="entry name" value="Hormone receptor domain"/>
    <property type="match status" value="1"/>
</dbReference>
<dbReference type="PROSITE" id="PS50227">
    <property type="entry name" value="G_PROTEIN_RECEP_F2_3"/>
    <property type="match status" value="1"/>
</dbReference>
<dbReference type="PROSITE" id="PS00649">
    <property type="entry name" value="G_PROTEIN_RECEP_F2_1"/>
    <property type="match status" value="1"/>
</dbReference>
<name>A0A8C8E6Y4_9STRI</name>
<dbReference type="AlphaFoldDB" id="A0A8C8E6Y4"/>
<dbReference type="GO" id="GO:0017046">
    <property type="term" value="F:peptide hormone binding"/>
    <property type="evidence" value="ECO:0007669"/>
    <property type="project" value="TreeGrafter"/>
</dbReference>
<dbReference type="SMART" id="SM00008">
    <property type="entry name" value="HormR"/>
    <property type="match status" value="1"/>
</dbReference>
<dbReference type="InterPro" id="IPR050332">
    <property type="entry name" value="GPCR_2"/>
</dbReference>
<dbReference type="InterPro" id="IPR017983">
    <property type="entry name" value="GPCR_2_secretin-like_CS"/>
</dbReference>
<evidence type="ECO:0000259" key="1">
    <source>
        <dbReference type="PROSITE" id="PS50227"/>
    </source>
</evidence>
<dbReference type="PANTHER" id="PTHR45620">
    <property type="entry name" value="PDF RECEPTOR-LIKE PROTEIN-RELATED"/>
    <property type="match status" value="1"/>
</dbReference>
<dbReference type="Proteomes" id="UP000694552">
    <property type="component" value="Unplaced"/>
</dbReference>
<proteinExistence type="predicted"/>
<feature type="domain" description="G-protein coupled receptors family 2 profile 1" evidence="1">
    <location>
        <begin position="27"/>
        <end position="104"/>
    </location>
</feature>
<dbReference type="Ensembl" id="ENSOSUT00000005893.1">
    <property type="protein sequence ID" value="ENSOSUP00000005685.1"/>
    <property type="gene ID" value="ENSOSUG00000004244.1"/>
</dbReference>
<reference evidence="2" key="1">
    <citation type="submission" date="2025-08" db="UniProtKB">
        <authorList>
            <consortium name="Ensembl"/>
        </authorList>
    </citation>
    <scope>IDENTIFICATION</scope>
</reference>
<evidence type="ECO:0000313" key="3">
    <source>
        <dbReference type="Proteomes" id="UP000694552"/>
    </source>
</evidence>
<dbReference type="InterPro" id="IPR036445">
    <property type="entry name" value="GPCR_2_extracell_dom_sf"/>
</dbReference>
<dbReference type="GO" id="GO:0005886">
    <property type="term" value="C:plasma membrane"/>
    <property type="evidence" value="ECO:0007669"/>
    <property type="project" value="TreeGrafter"/>
</dbReference>
<keyword evidence="3" id="KW-1185">Reference proteome</keyword>
<accession>A0A8C8E6Y4</accession>
<dbReference type="PANTHER" id="PTHR45620:SF5">
    <property type="entry name" value="GASTRIC INHIBITORY POLYPEPTIDE RECEPTOR"/>
    <property type="match status" value="1"/>
</dbReference>
<dbReference type="Pfam" id="PF02793">
    <property type="entry name" value="HRM"/>
    <property type="match status" value="1"/>
</dbReference>
<dbReference type="GO" id="GO:0008528">
    <property type="term" value="F:G protein-coupled peptide receptor activity"/>
    <property type="evidence" value="ECO:0007669"/>
    <property type="project" value="TreeGrafter"/>
</dbReference>
<dbReference type="Gene3D" id="4.10.1240.10">
    <property type="entry name" value="GPCR, family 2, extracellular hormone receptor domain"/>
    <property type="match status" value="1"/>
</dbReference>
<reference evidence="2" key="2">
    <citation type="submission" date="2025-09" db="UniProtKB">
        <authorList>
            <consortium name="Ensembl"/>
        </authorList>
    </citation>
    <scope>IDENTIFICATION</scope>
</reference>
<evidence type="ECO:0000313" key="2">
    <source>
        <dbReference type="Ensembl" id="ENSOSUP00000005685.1"/>
    </source>
</evidence>
<dbReference type="InterPro" id="IPR001879">
    <property type="entry name" value="GPCR_2_extracellular_dom"/>
</dbReference>